<keyword evidence="4" id="KW-0732">Signal</keyword>
<dbReference type="PANTHER" id="PTHR43649">
    <property type="entry name" value="ARABINOSE-BINDING PROTEIN-RELATED"/>
    <property type="match status" value="1"/>
</dbReference>
<evidence type="ECO:0000256" key="1">
    <source>
        <dbReference type="ARBA" id="ARBA00004196"/>
    </source>
</evidence>
<proteinExistence type="inferred from homology"/>
<dbReference type="Pfam" id="PF01547">
    <property type="entry name" value="SBP_bac_1"/>
    <property type="match status" value="1"/>
</dbReference>
<reference evidence="7" key="1">
    <citation type="journal article" date="2013" name="J. Am. Chem. Soc.">
        <title>Structures and comparative characterization of biosynthetic gene clusters for cyanosporasides, enediyne-derived natural products from marine actinomycetes.</title>
        <authorList>
            <person name="Lane A.L."/>
            <person name="Nam S.J."/>
            <person name="Fukuda T."/>
            <person name="Yamanaka K."/>
            <person name="Kauffman C.A."/>
            <person name="Jensen P.R."/>
            <person name="Fenical W."/>
            <person name="Moore B.S."/>
        </authorList>
    </citation>
    <scope>NUCLEOTIDE SEQUENCE</scope>
    <source>
        <strain evidence="7">CNT-179</strain>
    </source>
</reference>
<evidence type="ECO:0000256" key="4">
    <source>
        <dbReference type="ARBA" id="ARBA00022729"/>
    </source>
</evidence>
<comment type="similarity">
    <text evidence="2">Belongs to the bacterial solute-binding protein 1 family.</text>
</comment>
<dbReference type="InterPro" id="IPR006059">
    <property type="entry name" value="SBP"/>
</dbReference>
<evidence type="ECO:0000313" key="7">
    <source>
        <dbReference type="EMBL" id="AGO97172.1"/>
    </source>
</evidence>
<dbReference type="SUPFAM" id="SSF53850">
    <property type="entry name" value="Periplasmic binding protein-like II"/>
    <property type="match status" value="1"/>
</dbReference>
<sequence length="404" mass="43665">MITDESTGRRATMVEVFAWATDEDPDQAAEKAAVDGLREAFARACPDQEFVNPVVNGEHGSDPRGRLRSRLWANDPPDGFQAHPGGELMDHIEAGHLTDLSDRFAQWGLDDVLPEALLDAVSVNGRIYTVPVGVHRLMLWSNEEVRVRAGLTDRPANVEEFIHDLAMLRDSGIEHPLAIGAAWTQLELLEGVLLAKLGPERFESLWGAKAAWSGSDIAEALDAYRTLLSYTNPNRDDLHWPAAAKLVSEGAAGYLFMGDWVVGAWAESGLRNYAYQAFPGTDAFFQWVGDAFALPRNAPNPAGADCWLRTVAGAEGQRVFNTTKGSIPPRIDANPADYPTYQRAAIADLRRLRLVPSCAHGTACTEAVTTAVTRAVGRFSTTGDVADLRAAIAAGVAADHRGGP</sequence>
<dbReference type="Gene3D" id="3.40.190.10">
    <property type="entry name" value="Periplasmic binding protein-like II"/>
    <property type="match status" value="2"/>
</dbReference>
<protein>
    <recommendedName>
        <fullName evidence="6">Probable sugar-binding periplasmic protein</fullName>
    </recommendedName>
</protein>
<evidence type="ECO:0000256" key="5">
    <source>
        <dbReference type="ARBA" id="ARBA00049629"/>
    </source>
</evidence>
<comment type="function">
    <text evidence="5">Part of a binding-protein-dependent transport system for a sugar.</text>
</comment>
<accession>S4WFL1</accession>
<organism evidence="7">
    <name type="scientific">Streptomyces sp. CNT-179</name>
    <dbReference type="NCBI Taxonomy" id="1338663"/>
    <lineage>
        <taxon>Bacteria</taxon>
        <taxon>Bacillati</taxon>
        <taxon>Actinomycetota</taxon>
        <taxon>Actinomycetes</taxon>
        <taxon>Kitasatosporales</taxon>
        <taxon>Streptomycetaceae</taxon>
        <taxon>Streptomyces</taxon>
    </lineage>
</organism>
<dbReference type="AlphaFoldDB" id="S4WFL1"/>
<dbReference type="EMBL" id="KC863954">
    <property type="protein sequence ID" value="AGO97172.1"/>
    <property type="molecule type" value="Genomic_DNA"/>
</dbReference>
<comment type="subcellular location">
    <subcellularLocation>
        <location evidence="1">Cell envelope</location>
    </subcellularLocation>
</comment>
<dbReference type="PANTHER" id="PTHR43649:SF28">
    <property type="entry name" value="BINDING PROTEIN COMPONENT OF ABC SUGAR TRANSPORTER-RELATED"/>
    <property type="match status" value="1"/>
</dbReference>
<dbReference type="GO" id="GO:0030313">
    <property type="term" value="C:cell envelope"/>
    <property type="evidence" value="ECO:0007669"/>
    <property type="project" value="UniProtKB-SubCell"/>
</dbReference>
<evidence type="ECO:0000256" key="2">
    <source>
        <dbReference type="ARBA" id="ARBA00008520"/>
    </source>
</evidence>
<name>S4WFL1_9ACTN</name>
<evidence type="ECO:0000256" key="3">
    <source>
        <dbReference type="ARBA" id="ARBA00022448"/>
    </source>
</evidence>
<evidence type="ECO:0000256" key="6">
    <source>
        <dbReference type="ARBA" id="ARBA00049753"/>
    </source>
</evidence>
<keyword evidence="3" id="KW-0813">Transport</keyword>
<dbReference type="InterPro" id="IPR050490">
    <property type="entry name" value="Bact_solute-bd_prot1"/>
</dbReference>